<evidence type="ECO:0000313" key="4">
    <source>
        <dbReference type="Proteomes" id="UP000824469"/>
    </source>
</evidence>
<dbReference type="Pfam" id="PF13812">
    <property type="entry name" value="PPR_3"/>
    <property type="match status" value="1"/>
</dbReference>
<feature type="non-terminal residue" evidence="3">
    <location>
        <position position="159"/>
    </location>
</feature>
<dbReference type="AlphaFoldDB" id="A0AA38GLE8"/>
<evidence type="ECO:0000313" key="3">
    <source>
        <dbReference type="EMBL" id="KAH9324074.1"/>
    </source>
</evidence>
<dbReference type="EMBL" id="JAHRHJ020000002">
    <property type="protein sequence ID" value="KAH9324074.1"/>
    <property type="molecule type" value="Genomic_DNA"/>
</dbReference>
<dbReference type="Pfam" id="PF01535">
    <property type="entry name" value="PPR"/>
    <property type="match status" value="3"/>
</dbReference>
<feature type="repeat" description="PPR" evidence="2">
    <location>
        <begin position="88"/>
        <end position="122"/>
    </location>
</feature>
<dbReference type="NCBIfam" id="TIGR00756">
    <property type="entry name" value="PPR"/>
    <property type="match status" value="4"/>
</dbReference>
<evidence type="ECO:0000256" key="2">
    <source>
        <dbReference type="PROSITE-ProRule" id="PRU00708"/>
    </source>
</evidence>
<name>A0AA38GLE8_TAXCH</name>
<protein>
    <recommendedName>
        <fullName evidence="5">Pentatricopeptide repeat-containing protein</fullName>
    </recommendedName>
</protein>
<evidence type="ECO:0000256" key="1">
    <source>
        <dbReference type="ARBA" id="ARBA00022737"/>
    </source>
</evidence>
<dbReference type="InterPro" id="IPR002885">
    <property type="entry name" value="PPR_rpt"/>
</dbReference>
<evidence type="ECO:0008006" key="5">
    <source>
        <dbReference type="Google" id="ProtNLM"/>
    </source>
</evidence>
<organism evidence="3 4">
    <name type="scientific">Taxus chinensis</name>
    <name type="common">Chinese yew</name>
    <name type="synonym">Taxus wallichiana var. chinensis</name>
    <dbReference type="NCBI Taxonomy" id="29808"/>
    <lineage>
        <taxon>Eukaryota</taxon>
        <taxon>Viridiplantae</taxon>
        <taxon>Streptophyta</taxon>
        <taxon>Embryophyta</taxon>
        <taxon>Tracheophyta</taxon>
        <taxon>Spermatophyta</taxon>
        <taxon>Pinopsida</taxon>
        <taxon>Pinidae</taxon>
        <taxon>Conifers II</taxon>
        <taxon>Cupressales</taxon>
        <taxon>Taxaceae</taxon>
        <taxon>Taxus</taxon>
    </lineage>
</organism>
<dbReference type="InterPro" id="IPR011990">
    <property type="entry name" value="TPR-like_helical_dom_sf"/>
</dbReference>
<dbReference type="GO" id="GO:0003723">
    <property type="term" value="F:RNA binding"/>
    <property type="evidence" value="ECO:0007669"/>
    <property type="project" value="InterPro"/>
</dbReference>
<keyword evidence="1" id="KW-0677">Repeat</keyword>
<dbReference type="FunFam" id="1.25.40.10:FF:000344">
    <property type="entry name" value="Pentatricopeptide repeat-containing protein"/>
    <property type="match status" value="1"/>
</dbReference>
<dbReference type="PANTHER" id="PTHR47926:SF347">
    <property type="entry name" value="PENTATRICOPEPTIDE REPEAT-CONTAINING PROTEIN"/>
    <property type="match status" value="1"/>
</dbReference>
<dbReference type="InterPro" id="IPR046960">
    <property type="entry name" value="PPR_At4g14850-like_plant"/>
</dbReference>
<gene>
    <name evidence="3" type="ORF">KI387_004252</name>
</gene>
<keyword evidence="4" id="KW-1185">Reference proteome</keyword>
<dbReference type="PROSITE" id="PS51375">
    <property type="entry name" value="PPR"/>
    <property type="match status" value="1"/>
</dbReference>
<comment type="caution">
    <text evidence="3">The sequence shown here is derived from an EMBL/GenBank/DDBJ whole genome shotgun (WGS) entry which is preliminary data.</text>
</comment>
<proteinExistence type="predicted"/>
<dbReference type="Proteomes" id="UP000824469">
    <property type="component" value="Unassembled WGS sequence"/>
</dbReference>
<sequence>NGDGDKALEVFYEMKVTGIEPNVFSFASVLPACPEKAGLEKGKEIHGDVIRRGFQCNVFVSNALVDMYSKCGCMEVACQVLDKMPQRNLVTWNVLVGGYLQNGLVEEALEVFWNMPERNIVSCNAMIAGCAQNGLVEESRKVFWAMPSRDVVTWTAMIS</sequence>
<dbReference type="GO" id="GO:0009451">
    <property type="term" value="P:RNA modification"/>
    <property type="evidence" value="ECO:0007669"/>
    <property type="project" value="InterPro"/>
</dbReference>
<accession>A0AA38GLE8</accession>
<dbReference type="Gene3D" id="1.25.40.10">
    <property type="entry name" value="Tetratricopeptide repeat domain"/>
    <property type="match status" value="2"/>
</dbReference>
<dbReference type="OMA" id="TERNEVC"/>
<dbReference type="PANTHER" id="PTHR47926">
    <property type="entry name" value="PENTATRICOPEPTIDE REPEAT-CONTAINING PROTEIN"/>
    <property type="match status" value="1"/>
</dbReference>
<reference evidence="3 4" key="1">
    <citation type="journal article" date="2021" name="Nat. Plants">
        <title>The Taxus genome provides insights into paclitaxel biosynthesis.</title>
        <authorList>
            <person name="Xiong X."/>
            <person name="Gou J."/>
            <person name="Liao Q."/>
            <person name="Li Y."/>
            <person name="Zhou Q."/>
            <person name="Bi G."/>
            <person name="Li C."/>
            <person name="Du R."/>
            <person name="Wang X."/>
            <person name="Sun T."/>
            <person name="Guo L."/>
            <person name="Liang H."/>
            <person name="Lu P."/>
            <person name="Wu Y."/>
            <person name="Zhang Z."/>
            <person name="Ro D.K."/>
            <person name="Shang Y."/>
            <person name="Huang S."/>
            <person name="Yan J."/>
        </authorList>
    </citation>
    <scope>NUCLEOTIDE SEQUENCE [LARGE SCALE GENOMIC DNA]</scope>
    <source>
        <strain evidence="3">Ta-2019</strain>
    </source>
</reference>
<feature type="non-terminal residue" evidence="3">
    <location>
        <position position="1"/>
    </location>
</feature>